<feature type="non-terminal residue" evidence="2">
    <location>
        <position position="175"/>
    </location>
</feature>
<dbReference type="Proteomes" id="UP000815325">
    <property type="component" value="Unassembled WGS sequence"/>
</dbReference>
<gene>
    <name evidence="2" type="ORF">DUNSADRAFT_7307</name>
</gene>
<proteinExistence type="predicted"/>
<sequence length="175" mass="19600">MHWCAAIEAKLCSANPNAGLQNFLQVSIRQLADLTRLVRGELSSLHRKILGALITVDVHARDIVADLVHRNTKDVNDFEWQMQLRYYMEGEDVVVRQVNAHFNYAYEYLGAQSRLVVTPMTDRCYLTLTGALHLKLGGAPQGPAGTGSLKRSNPDLPEDVVLIRAMRDSNLPKFL</sequence>
<comment type="caution">
    <text evidence="2">The sequence shown here is derived from an EMBL/GenBank/DDBJ whole genome shotgun (WGS) entry which is preliminary data.</text>
</comment>
<dbReference type="InterPro" id="IPR035699">
    <property type="entry name" value="AAA_6"/>
</dbReference>
<dbReference type="Pfam" id="PF12774">
    <property type="entry name" value="AAA_6"/>
    <property type="match status" value="1"/>
</dbReference>
<keyword evidence="3" id="KW-1185">Reference proteome</keyword>
<accession>A0ABQ7FTE0</accession>
<dbReference type="InterPro" id="IPR027417">
    <property type="entry name" value="P-loop_NTPase"/>
</dbReference>
<name>A0ABQ7FTE0_DUNSA</name>
<dbReference type="Gene3D" id="3.40.50.300">
    <property type="entry name" value="P-loop containing nucleotide triphosphate hydrolases"/>
    <property type="match status" value="1"/>
</dbReference>
<organism evidence="2 3">
    <name type="scientific">Dunaliella salina</name>
    <name type="common">Green alga</name>
    <name type="synonym">Protococcus salinus</name>
    <dbReference type="NCBI Taxonomy" id="3046"/>
    <lineage>
        <taxon>Eukaryota</taxon>
        <taxon>Viridiplantae</taxon>
        <taxon>Chlorophyta</taxon>
        <taxon>core chlorophytes</taxon>
        <taxon>Chlorophyceae</taxon>
        <taxon>CS clade</taxon>
        <taxon>Chlamydomonadales</taxon>
        <taxon>Dunaliellaceae</taxon>
        <taxon>Dunaliella</taxon>
    </lineage>
</organism>
<dbReference type="PANTHER" id="PTHR45703">
    <property type="entry name" value="DYNEIN HEAVY CHAIN"/>
    <property type="match status" value="1"/>
</dbReference>
<evidence type="ECO:0000259" key="1">
    <source>
        <dbReference type="Pfam" id="PF12774"/>
    </source>
</evidence>
<protein>
    <submittedName>
        <fullName evidence="2">Hydrolytic ATP binding site of dynein motor region D1-domain-containing protein</fullName>
    </submittedName>
</protein>
<dbReference type="Gene3D" id="1.20.58.1120">
    <property type="match status" value="1"/>
</dbReference>
<dbReference type="PANTHER" id="PTHR45703:SF36">
    <property type="entry name" value="DYNEIN HEAVY CHAIN, CYTOPLASMIC"/>
    <property type="match status" value="1"/>
</dbReference>
<feature type="domain" description="Dynein heavy chain hydrolytic ATP-binding dynein motor region" evidence="1">
    <location>
        <begin position="104"/>
        <end position="147"/>
    </location>
</feature>
<evidence type="ECO:0000313" key="2">
    <source>
        <dbReference type="EMBL" id="KAF5825723.1"/>
    </source>
</evidence>
<dbReference type="InterPro" id="IPR026983">
    <property type="entry name" value="DHC"/>
</dbReference>
<reference evidence="2" key="1">
    <citation type="submission" date="2017-08" db="EMBL/GenBank/DDBJ databases">
        <authorList>
            <person name="Polle J.E."/>
            <person name="Barry K."/>
            <person name="Cushman J."/>
            <person name="Schmutz J."/>
            <person name="Tran D."/>
            <person name="Hathwaick L.T."/>
            <person name="Yim W.C."/>
            <person name="Jenkins J."/>
            <person name="Mckie-Krisberg Z.M."/>
            <person name="Prochnik S."/>
            <person name="Lindquist E."/>
            <person name="Dockter R.B."/>
            <person name="Adam C."/>
            <person name="Molina H."/>
            <person name="Bunkerborg J."/>
            <person name="Jin E."/>
            <person name="Buchheim M."/>
            <person name="Magnuson J."/>
        </authorList>
    </citation>
    <scope>NUCLEOTIDE SEQUENCE</scope>
    <source>
        <strain evidence="2">CCAP 19/18</strain>
    </source>
</reference>
<dbReference type="EMBL" id="MU072114">
    <property type="protein sequence ID" value="KAF5825723.1"/>
    <property type="molecule type" value="Genomic_DNA"/>
</dbReference>
<evidence type="ECO:0000313" key="3">
    <source>
        <dbReference type="Proteomes" id="UP000815325"/>
    </source>
</evidence>